<proteinExistence type="predicted"/>
<dbReference type="AlphaFoldDB" id="A0A9P6MIA2"/>
<sequence>MKTKRTSKETKMIWITYVDERTVRLTGTVIALGENRKGYPVVSMYNERRKVFQQVKELAQSNEAAKKQLEDDIKPFRKVVKERQIAQPNLSRKVDELHSAQVSLRDARRELPEGSTKRIVCDKQTWEQPAVEDDCEHLDLSKLLTDSKNDNRTIFHAGTDYGIYHPDSQGHENEGVDLTENRMKGSMKITAGLLNNISHTSSVLAHRQKRLKNDGKVRCAMQKVSEASKVQQSSMIMESIDAVQTVRRNARDTLRQFEWSKKQRKVKNNQKLRSK</sequence>
<dbReference type="OrthoDB" id="2448611at2759"/>
<organism evidence="1 2">
    <name type="scientific">Modicella reniformis</name>
    <dbReference type="NCBI Taxonomy" id="1440133"/>
    <lineage>
        <taxon>Eukaryota</taxon>
        <taxon>Fungi</taxon>
        <taxon>Fungi incertae sedis</taxon>
        <taxon>Mucoromycota</taxon>
        <taxon>Mortierellomycotina</taxon>
        <taxon>Mortierellomycetes</taxon>
        <taxon>Mortierellales</taxon>
        <taxon>Mortierellaceae</taxon>
        <taxon>Modicella</taxon>
    </lineage>
</organism>
<keyword evidence="2" id="KW-1185">Reference proteome</keyword>
<name>A0A9P6MIA2_9FUNG</name>
<evidence type="ECO:0000313" key="1">
    <source>
        <dbReference type="EMBL" id="KAG0001689.1"/>
    </source>
</evidence>
<evidence type="ECO:0000313" key="2">
    <source>
        <dbReference type="Proteomes" id="UP000749646"/>
    </source>
</evidence>
<gene>
    <name evidence="1" type="ORF">BGZ65_003274</name>
</gene>
<dbReference type="EMBL" id="JAAAHW010000506">
    <property type="protein sequence ID" value="KAG0001689.1"/>
    <property type="molecule type" value="Genomic_DNA"/>
</dbReference>
<reference evidence="1" key="1">
    <citation type="journal article" date="2020" name="Fungal Divers.">
        <title>Resolving the Mortierellaceae phylogeny through synthesis of multi-gene phylogenetics and phylogenomics.</title>
        <authorList>
            <person name="Vandepol N."/>
            <person name="Liber J."/>
            <person name="Desiro A."/>
            <person name="Na H."/>
            <person name="Kennedy M."/>
            <person name="Barry K."/>
            <person name="Grigoriev I.V."/>
            <person name="Miller A.N."/>
            <person name="O'Donnell K."/>
            <person name="Stajich J.E."/>
            <person name="Bonito G."/>
        </authorList>
    </citation>
    <scope>NUCLEOTIDE SEQUENCE</scope>
    <source>
        <strain evidence="1">MES-2147</strain>
    </source>
</reference>
<dbReference type="Proteomes" id="UP000749646">
    <property type="component" value="Unassembled WGS sequence"/>
</dbReference>
<protein>
    <submittedName>
        <fullName evidence="1">Uncharacterized protein</fullName>
    </submittedName>
</protein>
<comment type="caution">
    <text evidence="1">The sequence shown here is derived from an EMBL/GenBank/DDBJ whole genome shotgun (WGS) entry which is preliminary data.</text>
</comment>
<accession>A0A9P6MIA2</accession>